<dbReference type="Proteomes" id="UP000185596">
    <property type="component" value="Unassembled WGS sequence"/>
</dbReference>
<reference evidence="2 3" key="1">
    <citation type="submission" date="2016-12" db="EMBL/GenBank/DDBJ databases">
        <title>The draft genome sequence of Actinophytocola sp. 11-183.</title>
        <authorList>
            <person name="Wang W."/>
            <person name="Yuan L."/>
        </authorList>
    </citation>
    <scope>NUCLEOTIDE SEQUENCE [LARGE SCALE GENOMIC DNA]</scope>
    <source>
        <strain evidence="2 3">11-183</strain>
    </source>
</reference>
<evidence type="ECO:0000313" key="3">
    <source>
        <dbReference type="Proteomes" id="UP000185596"/>
    </source>
</evidence>
<name>A0A1Q8CPV2_9PSEU</name>
<dbReference type="Pfam" id="PF19809">
    <property type="entry name" value="DUF6292"/>
    <property type="match status" value="1"/>
</dbReference>
<feature type="domain" description="DUF6292" evidence="1">
    <location>
        <begin position="11"/>
        <end position="97"/>
    </location>
</feature>
<organism evidence="2 3">
    <name type="scientific">Actinophytocola xanthii</name>
    <dbReference type="NCBI Taxonomy" id="1912961"/>
    <lineage>
        <taxon>Bacteria</taxon>
        <taxon>Bacillati</taxon>
        <taxon>Actinomycetota</taxon>
        <taxon>Actinomycetes</taxon>
        <taxon>Pseudonocardiales</taxon>
        <taxon>Pseudonocardiaceae</taxon>
    </lineage>
</organism>
<dbReference type="STRING" id="1912961.BU204_17405"/>
<gene>
    <name evidence="2" type="ORF">BU204_17405</name>
</gene>
<sequence length="130" mass="14072">MRPLALALQSYVHAVADAVGVPHDATMCEVTDTATAYLALSRRHPERPEQDLMLLWSEGQGWSVAVETAPTATPVLIARLGGDPVPPPHTVARFVTDAIAHPGARRLVALPRPVDRPGLIERMERCSSPR</sequence>
<dbReference type="InterPro" id="IPR046259">
    <property type="entry name" value="DUF6292"/>
</dbReference>
<proteinExistence type="predicted"/>
<evidence type="ECO:0000259" key="1">
    <source>
        <dbReference type="Pfam" id="PF19809"/>
    </source>
</evidence>
<dbReference type="EMBL" id="MSIE01000030">
    <property type="protein sequence ID" value="OLF16384.1"/>
    <property type="molecule type" value="Genomic_DNA"/>
</dbReference>
<keyword evidence="3" id="KW-1185">Reference proteome</keyword>
<accession>A0A1Q8CPV2</accession>
<protein>
    <recommendedName>
        <fullName evidence="1">DUF6292 domain-containing protein</fullName>
    </recommendedName>
</protein>
<comment type="caution">
    <text evidence="2">The sequence shown here is derived from an EMBL/GenBank/DDBJ whole genome shotgun (WGS) entry which is preliminary data.</text>
</comment>
<dbReference type="AlphaFoldDB" id="A0A1Q8CPV2"/>
<evidence type="ECO:0000313" key="2">
    <source>
        <dbReference type="EMBL" id="OLF16384.1"/>
    </source>
</evidence>